<dbReference type="PANTHER" id="PTHR35535">
    <property type="entry name" value="HEAT SHOCK PROTEIN HSLJ"/>
    <property type="match status" value="1"/>
</dbReference>
<gene>
    <name evidence="3" type="ORF">E4T65_21980</name>
</gene>
<dbReference type="PANTHER" id="PTHR35535:SF1">
    <property type="entry name" value="HEAT SHOCK PROTEIN HSLJ"/>
    <property type="match status" value="1"/>
</dbReference>
<feature type="signal peptide" evidence="1">
    <location>
        <begin position="1"/>
        <end position="18"/>
    </location>
</feature>
<dbReference type="InterPro" id="IPR053147">
    <property type="entry name" value="Hsp_HslJ-like"/>
</dbReference>
<evidence type="ECO:0000259" key="2">
    <source>
        <dbReference type="Pfam" id="PF03724"/>
    </source>
</evidence>
<dbReference type="InterPro" id="IPR005184">
    <property type="entry name" value="DUF306_Meta_HslJ"/>
</dbReference>
<dbReference type="Gene3D" id="2.40.128.270">
    <property type="match status" value="1"/>
</dbReference>
<name>A0A4Y9TEU3_PSEFL</name>
<keyword evidence="1" id="KW-0732">Signal</keyword>
<sequence length="134" mass="15012">MKRLLLLAAIGAALNGCAGDGVRLKQDHSYVVEWIGERPLMDYAHLTVTLGADGRAYGNGGCNHWFAPYTLDDNTLTFGTLGSTRKLCGEALMEQENRFFQALRGVQRWDISPIEQTRFWPAEGKPIRLWLEEG</sequence>
<dbReference type="EMBL" id="SPVI01000014">
    <property type="protein sequence ID" value="TFW41367.1"/>
    <property type="molecule type" value="Genomic_DNA"/>
</dbReference>
<feature type="domain" description="DUF306" evidence="2">
    <location>
        <begin position="26"/>
        <end position="113"/>
    </location>
</feature>
<feature type="chain" id="PRO_5021193578" evidence="1">
    <location>
        <begin position="19"/>
        <end position="134"/>
    </location>
</feature>
<dbReference type="Pfam" id="PF03724">
    <property type="entry name" value="META"/>
    <property type="match status" value="1"/>
</dbReference>
<dbReference type="AlphaFoldDB" id="A0A4Y9TEU3"/>
<dbReference type="RefSeq" id="WP_065877408.1">
    <property type="nucleotide sequence ID" value="NZ_SPVI01000014.1"/>
</dbReference>
<protein>
    <submittedName>
        <fullName evidence="3">META domain-containing protein</fullName>
    </submittedName>
</protein>
<reference evidence="3 4" key="1">
    <citation type="submission" date="2019-03" db="EMBL/GenBank/DDBJ databases">
        <title>Biocontrol and xenobiotic degradation properties of endophytic Pseudomonas fluorescens strain BRZ63.</title>
        <authorList>
            <person name="Chlebek D.A."/>
            <person name="Pinski A."/>
            <person name="Zur J.P."/>
            <person name="Michalska J."/>
            <person name="Hupert-Kocurek K.T."/>
        </authorList>
    </citation>
    <scope>NUCLEOTIDE SEQUENCE [LARGE SCALE GENOMIC DNA]</scope>
    <source>
        <strain evidence="3 4">BRZ63</strain>
    </source>
</reference>
<accession>A0A4Y9TEU3</accession>
<dbReference type="Proteomes" id="UP000297322">
    <property type="component" value="Unassembled WGS sequence"/>
</dbReference>
<organism evidence="3 4">
    <name type="scientific">Pseudomonas fluorescens</name>
    <dbReference type="NCBI Taxonomy" id="294"/>
    <lineage>
        <taxon>Bacteria</taxon>
        <taxon>Pseudomonadati</taxon>
        <taxon>Pseudomonadota</taxon>
        <taxon>Gammaproteobacteria</taxon>
        <taxon>Pseudomonadales</taxon>
        <taxon>Pseudomonadaceae</taxon>
        <taxon>Pseudomonas</taxon>
    </lineage>
</organism>
<evidence type="ECO:0000313" key="4">
    <source>
        <dbReference type="Proteomes" id="UP000297322"/>
    </source>
</evidence>
<comment type="caution">
    <text evidence="3">The sequence shown here is derived from an EMBL/GenBank/DDBJ whole genome shotgun (WGS) entry which is preliminary data.</text>
</comment>
<evidence type="ECO:0000256" key="1">
    <source>
        <dbReference type="SAM" id="SignalP"/>
    </source>
</evidence>
<dbReference type="InterPro" id="IPR038670">
    <property type="entry name" value="HslJ-like_sf"/>
</dbReference>
<evidence type="ECO:0000313" key="3">
    <source>
        <dbReference type="EMBL" id="TFW41367.1"/>
    </source>
</evidence>
<proteinExistence type="predicted"/>